<reference evidence="2" key="1">
    <citation type="submission" date="2023-08" db="EMBL/GenBank/DDBJ databases">
        <authorList>
            <person name="Audoor S."/>
            <person name="Bilcke G."/>
        </authorList>
    </citation>
    <scope>NUCLEOTIDE SEQUENCE</scope>
</reference>
<feature type="transmembrane region" description="Helical" evidence="1">
    <location>
        <begin position="84"/>
        <end position="100"/>
    </location>
</feature>
<feature type="transmembrane region" description="Helical" evidence="1">
    <location>
        <begin position="135"/>
        <end position="155"/>
    </location>
</feature>
<gene>
    <name evidence="2" type="ORF">CYCCA115_LOCUS13198</name>
</gene>
<dbReference type="EMBL" id="CAKOGP040001792">
    <property type="protein sequence ID" value="CAJ1951708.1"/>
    <property type="molecule type" value="Genomic_DNA"/>
</dbReference>
<dbReference type="Proteomes" id="UP001295423">
    <property type="component" value="Unassembled WGS sequence"/>
</dbReference>
<keyword evidence="1" id="KW-0472">Membrane</keyword>
<feature type="transmembrane region" description="Helical" evidence="1">
    <location>
        <begin position="346"/>
        <end position="370"/>
    </location>
</feature>
<feature type="transmembrane region" description="Helical" evidence="1">
    <location>
        <begin position="6"/>
        <end position="27"/>
    </location>
</feature>
<keyword evidence="3" id="KW-1185">Reference proteome</keyword>
<proteinExistence type="predicted"/>
<feature type="transmembrane region" description="Helical" evidence="1">
    <location>
        <begin position="260"/>
        <end position="280"/>
    </location>
</feature>
<feature type="transmembrane region" description="Helical" evidence="1">
    <location>
        <begin position="324"/>
        <end position="340"/>
    </location>
</feature>
<dbReference type="PANTHER" id="PTHR31154">
    <property type="entry name" value="MEMBRANE TRANSPORTER PROTEIN"/>
    <property type="match status" value="1"/>
</dbReference>
<dbReference type="AlphaFoldDB" id="A0AAD2FSJ8"/>
<organism evidence="2 3">
    <name type="scientific">Cylindrotheca closterium</name>
    <dbReference type="NCBI Taxonomy" id="2856"/>
    <lineage>
        <taxon>Eukaryota</taxon>
        <taxon>Sar</taxon>
        <taxon>Stramenopiles</taxon>
        <taxon>Ochrophyta</taxon>
        <taxon>Bacillariophyta</taxon>
        <taxon>Bacillariophyceae</taxon>
        <taxon>Bacillariophycidae</taxon>
        <taxon>Bacillariales</taxon>
        <taxon>Bacillariaceae</taxon>
        <taxon>Cylindrotheca</taxon>
    </lineage>
</organism>
<sequence length="389" mass="42336">MVRTTWGGVIRFLPAMMVLPVWLTIALREKVLLDSFRSYYPLSVAMIFGSMIAGSTPLGGGVVAFPISVLVIGFSPSQGRDFSLMIQSIGMTSASFLIVMNKPTLLVKYGELLAKTVLFNLVGLIAGMFWTISPFAVMCLYTTAVAAFALILAYVETCLHHNISGMPPKEQLTRTSFDMSVDDDRGDMEIQTKDTLVEEKSNHSNLSICCDTTGMVLLGILGGLISSQIGTGADITWFAYGSLVYNYRMGCIDRMNGNELTASSIIVMTTTSIFGSILRATSTGSDAPTIEVYQALISCACIVVLGAPLGSLFLSAEYERRLKGLFYILSFVQLATFGIIKIRDNVLAWIIVSGVLGWILVVIAIADWFIFQTESGLRRLVAASHNRDK</sequence>
<keyword evidence="1" id="KW-0812">Transmembrane</keyword>
<feature type="transmembrane region" description="Helical" evidence="1">
    <location>
        <begin position="39"/>
        <end position="72"/>
    </location>
</feature>
<feature type="transmembrane region" description="Helical" evidence="1">
    <location>
        <begin position="292"/>
        <end position="312"/>
    </location>
</feature>
<keyword evidence="1" id="KW-1133">Transmembrane helix</keyword>
<evidence type="ECO:0000256" key="1">
    <source>
        <dbReference type="SAM" id="Phobius"/>
    </source>
</evidence>
<name>A0AAD2FSJ8_9STRA</name>
<evidence type="ECO:0000313" key="3">
    <source>
        <dbReference type="Proteomes" id="UP001295423"/>
    </source>
</evidence>
<comment type="caution">
    <text evidence="2">The sequence shown here is derived from an EMBL/GenBank/DDBJ whole genome shotgun (WGS) entry which is preliminary data.</text>
</comment>
<dbReference type="PANTHER" id="PTHR31154:SF4">
    <property type="entry name" value="MEMBRANE TRANSPORTER PROTEIN"/>
    <property type="match status" value="1"/>
</dbReference>
<evidence type="ECO:0000313" key="2">
    <source>
        <dbReference type="EMBL" id="CAJ1951708.1"/>
    </source>
</evidence>
<protein>
    <recommendedName>
        <fullName evidence="4">Membrane transporter protein</fullName>
    </recommendedName>
</protein>
<accession>A0AAD2FSJ8</accession>
<evidence type="ECO:0008006" key="4">
    <source>
        <dbReference type="Google" id="ProtNLM"/>
    </source>
</evidence>